<dbReference type="InterPro" id="IPR016032">
    <property type="entry name" value="Sig_transdc_resp-reg_C-effctor"/>
</dbReference>
<evidence type="ECO:0000313" key="9">
    <source>
        <dbReference type="EMBL" id="MBS4201316.1"/>
    </source>
</evidence>
<dbReference type="EMBL" id="JAGYPJ010000001">
    <property type="protein sequence ID" value="MBS4201316.1"/>
    <property type="molecule type" value="Genomic_DNA"/>
</dbReference>
<proteinExistence type="predicted"/>
<keyword evidence="4" id="KW-0238">DNA-binding</keyword>
<gene>
    <name evidence="9" type="ORF">KHA93_16895</name>
</gene>
<dbReference type="CDD" id="cd06170">
    <property type="entry name" value="LuxR_C_like"/>
    <property type="match status" value="1"/>
</dbReference>
<dbReference type="SUPFAM" id="SSF46894">
    <property type="entry name" value="C-terminal effector domain of the bipartite response regulators"/>
    <property type="match status" value="1"/>
</dbReference>
<dbReference type="GO" id="GO:0000160">
    <property type="term" value="P:phosphorelay signal transduction system"/>
    <property type="evidence" value="ECO:0007669"/>
    <property type="project" value="InterPro"/>
</dbReference>
<dbReference type="PANTHER" id="PTHR43214">
    <property type="entry name" value="TWO-COMPONENT RESPONSE REGULATOR"/>
    <property type="match status" value="1"/>
</dbReference>
<name>A0A942TR13_9BACI</name>
<dbReference type="CDD" id="cd17535">
    <property type="entry name" value="REC_NarL-like"/>
    <property type="match status" value="1"/>
</dbReference>
<dbReference type="SMART" id="SM00448">
    <property type="entry name" value="REC"/>
    <property type="match status" value="1"/>
</dbReference>
<evidence type="ECO:0000259" key="8">
    <source>
        <dbReference type="PROSITE" id="PS50110"/>
    </source>
</evidence>
<dbReference type="InterPro" id="IPR000792">
    <property type="entry name" value="Tscrpt_reg_LuxR_C"/>
</dbReference>
<dbReference type="InterPro" id="IPR058245">
    <property type="entry name" value="NreC/VraR/RcsB-like_REC"/>
</dbReference>
<dbReference type="SUPFAM" id="SSF52172">
    <property type="entry name" value="CheY-like"/>
    <property type="match status" value="1"/>
</dbReference>
<reference evidence="9 10" key="1">
    <citation type="submission" date="2021-05" db="EMBL/GenBank/DDBJ databases">
        <title>Novel Bacillus species.</title>
        <authorList>
            <person name="Liu G."/>
        </authorList>
    </citation>
    <scope>NUCLEOTIDE SEQUENCE [LARGE SCALE GENOMIC DNA]</scope>
    <source>
        <strain evidence="9 10">FJAT-49732</strain>
    </source>
</reference>
<dbReference type="SMART" id="SM00421">
    <property type="entry name" value="HTH_LUXR"/>
    <property type="match status" value="1"/>
</dbReference>
<dbReference type="PROSITE" id="PS00622">
    <property type="entry name" value="HTH_LUXR_1"/>
    <property type="match status" value="1"/>
</dbReference>
<keyword evidence="5" id="KW-0804">Transcription</keyword>
<dbReference type="AlphaFoldDB" id="A0A942TR13"/>
<keyword evidence="2 6" id="KW-0597">Phosphoprotein</keyword>
<feature type="domain" description="HTH luxR-type" evidence="7">
    <location>
        <begin position="147"/>
        <end position="212"/>
    </location>
</feature>
<evidence type="ECO:0000313" key="10">
    <source>
        <dbReference type="Proteomes" id="UP000682713"/>
    </source>
</evidence>
<dbReference type="InterPro" id="IPR039420">
    <property type="entry name" value="WalR-like"/>
</dbReference>
<dbReference type="GO" id="GO:0005737">
    <property type="term" value="C:cytoplasm"/>
    <property type="evidence" value="ECO:0007669"/>
    <property type="project" value="UniProtKB-SubCell"/>
</dbReference>
<dbReference type="InterPro" id="IPR001789">
    <property type="entry name" value="Sig_transdc_resp-reg_receiver"/>
</dbReference>
<protein>
    <submittedName>
        <fullName evidence="9">Response regulator transcription factor</fullName>
    </submittedName>
</protein>
<evidence type="ECO:0000256" key="4">
    <source>
        <dbReference type="ARBA" id="ARBA00023125"/>
    </source>
</evidence>
<dbReference type="GO" id="GO:0003677">
    <property type="term" value="F:DNA binding"/>
    <property type="evidence" value="ECO:0007669"/>
    <property type="project" value="UniProtKB-KW"/>
</dbReference>
<dbReference type="Pfam" id="PF00072">
    <property type="entry name" value="Response_reg"/>
    <property type="match status" value="1"/>
</dbReference>
<evidence type="ECO:0000259" key="7">
    <source>
        <dbReference type="PROSITE" id="PS50043"/>
    </source>
</evidence>
<dbReference type="Pfam" id="PF00196">
    <property type="entry name" value="GerE"/>
    <property type="match status" value="1"/>
</dbReference>
<dbReference type="PROSITE" id="PS50110">
    <property type="entry name" value="RESPONSE_REGULATORY"/>
    <property type="match status" value="1"/>
</dbReference>
<evidence type="ECO:0000256" key="2">
    <source>
        <dbReference type="ARBA" id="ARBA00022553"/>
    </source>
</evidence>
<keyword evidence="3" id="KW-0805">Transcription regulation</keyword>
<dbReference type="Proteomes" id="UP000682713">
    <property type="component" value="Unassembled WGS sequence"/>
</dbReference>
<evidence type="ECO:0000256" key="3">
    <source>
        <dbReference type="ARBA" id="ARBA00023015"/>
    </source>
</evidence>
<accession>A0A942TR13</accession>
<dbReference type="RefSeq" id="WP_213111805.1">
    <property type="nucleotide sequence ID" value="NZ_JAGYPJ010000001.1"/>
</dbReference>
<feature type="modified residue" description="4-aspartylphosphate" evidence="6">
    <location>
        <position position="56"/>
    </location>
</feature>
<comment type="subcellular location">
    <subcellularLocation>
        <location evidence="1">Cytoplasm</location>
    </subcellularLocation>
</comment>
<dbReference type="InterPro" id="IPR011006">
    <property type="entry name" value="CheY-like_superfamily"/>
</dbReference>
<organism evidence="9 10">
    <name type="scientific">Lederbergia citrisecunda</name>
    <dbReference type="NCBI Taxonomy" id="2833583"/>
    <lineage>
        <taxon>Bacteria</taxon>
        <taxon>Bacillati</taxon>
        <taxon>Bacillota</taxon>
        <taxon>Bacilli</taxon>
        <taxon>Bacillales</taxon>
        <taxon>Bacillaceae</taxon>
        <taxon>Lederbergia</taxon>
    </lineage>
</organism>
<evidence type="ECO:0000256" key="1">
    <source>
        <dbReference type="ARBA" id="ARBA00004496"/>
    </source>
</evidence>
<sequence>MEKIKILFADDHTLFRDGLRNLLTSISDFEIVGEASSGEEAITLANLLQPDIVLMDIKMPTINGIEATKEILAKNSHIGIIMFTMFEDDNSVFAAMRSGAKGYLLKGASQEETIRAIRAIASGEAIFSPSIAARLIHYFNYMSKSQENIVFPELTSRERQILNLIVQGTKNEGIAERLGLSSKTVRNHVSNIYNKLQVADRFEAIKRAKEEGME</sequence>
<dbReference type="Gene3D" id="3.40.50.2300">
    <property type="match status" value="1"/>
</dbReference>
<feature type="domain" description="Response regulatory" evidence="8">
    <location>
        <begin position="5"/>
        <end position="121"/>
    </location>
</feature>
<dbReference type="PROSITE" id="PS50043">
    <property type="entry name" value="HTH_LUXR_2"/>
    <property type="match status" value="1"/>
</dbReference>
<evidence type="ECO:0000256" key="6">
    <source>
        <dbReference type="PROSITE-ProRule" id="PRU00169"/>
    </source>
</evidence>
<comment type="caution">
    <text evidence="9">The sequence shown here is derived from an EMBL/GenBank/DDBJ whole genome shotgun (WGS) entry which is preliminary data.</text>
</comment>
<dbReference type="GO" id="GO:0006355">
    <property type="term" value="P:regulation of DNA-templated transcription"/>
    <property type="evidence" value="ECO:0007669"/>
    <property type="project" value="InterPro"/>
</dbReference>
<dbReference type="PRINTS" id="PR00038">
    <property type="entry name" value="HTHLUXR"/>
</dbReference>
<keyword evidence="10" id="KW-1185">Reference proteome</keyword>
<evidence type="ECO:0000256" key="5">
    <source>
        <dbReference type="ARBA" id="ARBA00023163"/>
    </source>
</evidence>